<dbReference type="AlphaFoldDB" id="A0A6J4MXB8"/>
<reference evidence="2" key="1">
    <citation type="submission" date="2020-02" db="EMBL/GenBank/DDBJ databases">
        <authorList>
            <person name="Meier V. D."/>
        </authorList>
    </citation>
    <scope>NUCLEOTIDE SEQUENCE</scope>
    <source>
        <strain evidence="2">AVDCRST_MAG68</strain>
    </source>
</reference>
<sequence length="185" mass="19555">MPAPARPPGLRDPWVLPGLALLAVLTVATILLYRGAPQSAAEVGGRTWVAIAPDAFTPRVSRARERVQAALRAAAAGDTAGAIARFAEAEAEAWTARQNAGDSVQTATATELWASATLDRAELMLRAGAAPWYRGDNTQLLREALAAVQRVQGVPAAPATRTRAAAVAARIERQLRPGPLEWIPR</sequence>
<keyword evidence="1" id="KW-1133">Transmembrane helix</keyword>
<protein>
    <submittedName>
        <fullName evidence="2">Uncharacterized protein</fullName>
    </submittedName>
</protein>
<name>A0A6J4MXB8_9BACT</name>
<evidence type="ECO:0000256" key="1">
    <source>
        <dbReference type="SAM" id="Phobius"/>
    </source>
</evidence>
<accession>A0A6J4MXB8</accession>
<keyword evidence="1" id="KW-0812">Transmembrane</keyword>
<organism evidence="2">
    <name type="scientific">uncultured Gemmatimonadota bacterium</name>
    <dbReference type="NCBI Taxonomy" id="203437"/>
    <lineage>
        <taxon>Bacteria</taxon>
        <taxon>Pseudomonadati</taxon>
        <taxon>Gemmatimonadota</taxon>
        <taxon>environmental samples</taxon>
    </lineage>
</organism>
<gene>
    <name evidence="2" type="ORF">AVDCRST_MAG68-5328</name>
</gene>
<keyword evidence="1" id="KW-0472">Membrane</keyword>
<evidence type="ECO:0000313" key="2">
    <source>
        <dbReference type="EMBL" id="CAA9369250.1"/>
    </source>
</evidence>
<proteinExistence type="predicted"/>
<dbReference type="EMBL" id="CADCTW010000236">
    <property type="protein sequence ID" value="CAA9369250.1"/>
    <property type="molecule type" value="Genomic_DNA"/>
</dbReference>
<feature type="transmembrane region" description="Helical" evidence="1">
    <location>
        <begin position="14"/>
        <end position="33"/>
    </location>
</feature>